<feature type="region of interest" description="Disordered" evidence="2">
    <location>
        <begin position="1548"/>
        <end position="1576"/>
    </location>
</feature>
<keyword evidence="1" id="KW-0677">Repeat</keyword>
<dbReference type="Gene3D" id="3.40.50.300">
    <property type="entry name" value="P-loop containing nucleotide triphosphate hydrolases"/>
    <property type="match status" value="1"/>
</dbReference>
<evidence type="ECO:0000256" key="1">
    <source>
        <dbReference type="ARBA" id="ARBA00022737"/>
    </source>
</evidence>
<dbReference type="Pfam" id="PF24883">
    <property type="entry name" value="NPHP3_N"/>
    <property type="match status" value="1"/>
</dbReference>
<dbReference type="Proteomes" id="UP000698800">
    <property type="component" value="Unassembled WGS sequence"/>
</dbReference>
<dbReference type="InterPro" id="IPR001680">
    <property type="entry name" value="WD40_rpt"/>
</dbReference>
<dbReference type="Gene3D" id="2.130.10.10">
    <property type="entry name" value="YVTN repeat-like/Quinoprotein amine dehydrogenase"/>
    <property type="match status" value="2"/>
</dbReference>
<dbReference type="InterPro" id="IPR054471">
    <property type="entry name" value="GPIID_WHD"/>
</dbReference>
<dbReference type="Pfam" id="PF00400">
    <property type="entry name" value="WD40"/>
    <property type="match status" value="2"/>
</dbReference>
<dbReference type="PANTHER" id="PTHR10039:SF16">
    <property type="entry name" value="GPI INOSITOL-DEACYLASE"/>
    <property type="match status" value="1"/>
</dbReference>
<name>A0A9P8L0Z5_9PEZI</name>
<evidence type="ECO:0000259" key="4">
    <source>
        <dbReference type="Pfam" id="PF24883"/>
    </source>
</evidence>
<dbReference type="InterPro" id="IPR036322">
    <property type="entry name" value="WD40_repeat_dom_sf"/>
</dbReference>
<feature type="compositionally biased region" description="Basic and acidic residues" evidence="2">
    <location>
        <begin position="1"/>
        <end position="11"/>
    </location>
</feature>
<dbReference type="PANTHER" id="PTHR10039">
    <property type="entry name" value="AMELOGENIN"/>
    <property type="match status" value="1"/>
</dbReference>
<evidence type="ECO:0000259" key="3">
    <source>
        <dbReference type="Pfam" id="PF22939"/>
    </source>
</evidence>
<sequence length="1576" mass="176929">MEQQPHSDRYRAGASSSSNRSFFARSLVRREGREGDGSDGTKGPLGLTTVFQPSDTAAIDLVFVHGLGGGSRSTWAKGGDPSLFWPGEWLPKDTAFRDVRIHTFGYNSNWTQESILSVHDFAKSLLGSIQDCPAIPRGEIVPLIFVGHSMGGLVVKKAFILARQIKEFESLYRRVRSIFFLATPHRGADIAQWLSRILSLAPGPRPFVLDLHRNSPAIQTINEEFPQHCNDLQLFSFFETQPMNYGIGKGLIVEKDFAILGYHNERTAYLDANHRDIARFSSQSDPSYITIRNALATTIEKFRDNETSSRQRLEYGQRQVLDGFLGTSDAPEDDLMGFDDLRLKGSCEWFLQKKSFLRWRDTAYSQLLWLRGKPAAGKSVLAGYVVKHLKDLGRDCSFYFFTHGDKTKSTINSFLRSMAWQMAAMHSDILRIINEISSNWKDEQLGKVDHNPIWRRLFLNGILKAKLNRTQYWVIDSLDECKHGSELFNFLTKAQEMWPLCILITSRNDFEMLLTTKPKTEAILEQISENDTKGDISLFLDANSSSLPAHDELTRQHMVQTILEKSAGCFLWVKLVLSELKQVHTSAEILQVLENVPCDMDELYSRILESMSRASYGKALAKAILTWSVCSVRPLSTVELHHALEMDIKDTIDNVERSIATSCGHIVFVDAQSRVQLVHLTAREFLIRKTVQSEFAIDKYAGHKRLAMTCLQYLSGNEMRGPRHRMLNVSSAVIKRSPFADYACNSLFQHLIFVSSTDDEILIALAKFLNSSNVLSWIEYLAQNSDLPRLIQAGKSIRNFLQRRSQHTSPLGKEVATLNHWSDDLVRLVTKFGKQLLHCPPSIYHLIPPFCPSESAIKQQFAHSTRGIAVLGLSSTAWDDCLSVISFARGQRLSALACSDRYFVLGMSSGKILVYDDITCQESQVLEHKEPVMVLLFNDTGKILASSGAKMVKIWDLTSWTQVWQLNIPYMCMCLAFADQDRLLLGTLKNNKLMFWDLTTGTVRHRSDWTQDLESENGLSFRRPTTAVFSMQQNLLAIIYRGQDILLWDFERDDLYDMYEKDAGSRSGVGHMAAGSATVWSLVFSPAPDANSLVAAYSDGDLVLFDTYLGTVRETVLANAQTLSCSPDGRTLATGDSSGTIQLFDFETLKFLYRINPDADAIGVKSLAFSADSHRLLDIRGSQCRIWDPLVLVRQEIDDENTDTVSVSTAPQEVNLGNPKDQVHITALSCHPSGEFVFCGKDDASVSLYETGSGRQCQHLFSHAAGVPIGSLHIDYESNILSCVDSSSRVTSRKMIRQGKTWKTFETVLDHRAGAAVNQILSNGGHTRLLVSSAHEDALWCIEPDRSALVGSITWEERRGYKWANHPAKPEHLILITGSEATLYDWETLDKLAGAGSSILIETKFPDLNIRNVMPLPNCRFFATIAAEPGRGRSQSKFQIWETSDFTLKSERACPVSGYEFLSNEVEHLIGPYGQRLVFLHSSGWVCSVDLENPGYDSFVRHFFIPVDWLSMTGDLTIELTRNGDIVFVKRAELAVIKRGLEVTEKGAFNARKRTPSPGKPGAQRPSLLNPPWRSY</sequence>
<evidence type="ECO:0008006" key="7">
    <source>
        <dbReference type="Google" id="ProtNLM"/>
    </source>
</evidence>
<dbReference type="InterPro" id="IPR015943">
    <property type="entry name" value="WD40/YVTN_repeat-like_dom_sf"/>
</dbReference>
<dbReference type="Gene3D" id="3.40.50.1820">
    <property type="entry name" value="alpha/beta hydrolase"/>
    <property type="match status" value="1"/>
</dbReference>
<dbReference type="SUPFAM" id="SSF53474">
    <property type="entry name" value="alpha/beta-Hydrolases"/>
    <property type="match status" value="1"/>
</dbReference>
<keyword evidence="6" id="KW-1185">Reference proteome</keyword>
<dbReference type="InterPro" id="IPR056884">
    <property type="entry name" value="NPHP3-like_N"/>
</dbReference>
<reference evidence="5" key="1">
    <citation type="submission" date="2021-03" db="EMBL/GenBank/DDBJ databases">
        <title>Comparative genomics and phylogenomic investigation of the class Geoglossomycetes provide insights into ecological specialization and systematics.</title>
        <authorList>
            <person name="Melie T."/>
            <person name="Pirro S."/>
            <person name="Miller A.N."/>
            <person name="Quandt A."/>
        </authorList>
    </citation>
    <scope>NUCLEOTIDE SEQUENCE</scope>
    <source>
        <strain evidence="5">GBOQ0MN5Z8</strain>
    </source>
</reference>
<dbReference type="Pfam" id="PF22939">
    <property type="entry name" value="WHD_GPIID"/>
    <property type="match status" value="1"/>
</dbReference>
<evidence type="ECO:0000256" key="2">
    <source>
        <dbReference type="SAM" id="MobiDB-lite"/>
    </source>
</evidence>
<dbReference type="SUPFAM" id="SSF101908">
    <property type="entry name" value="Putative isomerase YbhE"/>
    <property type="match status" value="1"/>
</dbReference>
<feature type="domain" description="Nephrocystin 3-like N-terminal" evidence="4">
    <location>
        <begin position="345"/>
        <end position="507"/>
    </location>
</feature>
<feature type="compositionally biased region" description="Low complexity" evidence="2">
    <location>
        <begin position="14"/>
        <end position="23"/>
    </location>
</feature>
<feature type="region of interest" description="Disordered" evidence="2">
    <location>
        <begin position="1"/>
        <end position="23"/>
    </location>
</feature>
<dbReference type="SUPFAM" id="SSF52540">
    <property type="entry name" value="P-loop containing nucleoside triphosphate hydrolases"/>
    <property type="match status" value="1"/>
</dbReference>
<proteinExistence type="predicted"/>
<dbReference type="InterPro" id="IPR027417">
    <property type="entry name" value="P-loop_NTPase"/>
</dbReference>
<evidence type="ECO:0000313" key="5">
    <source>
        <dbReference type="EMBL" id="KAH0536794.1"/>
    </source>
</evidence>
<feature type="domain" description="GPI inositol-deacylase winged helix" evidence="3">
    <location>
        <begin position="608"/>
        <end position="698"/>
    </location>
</feature>
<comment type="caution">
    <text evidence="5">The sequence shown here is derived from an EMBL/GenBank/DDBJ whole genome shotgun (WGS) entry which is preliminary data.</text>
</comment>
<gene>
    <name evidence="5" type="ORF">FGG08_006362</name>
</gene>
<organism evidence="5 6">
    <name type="scientific">Glutinoglossum americanum</name>
    <dbReference type="NCBI Taxonomy" id="1670608"/>
    <lineage>
        <taxon>Eukaryota</taxon>
        <taxon>Fungi</taxon>
        <taxon>Dikarya</taxon>
        <taxon>Ascomycota</taxon>
        <taxon>Pezizomycotina</taxon>
        <taxon>Geoglossomycetes</taxon>
        <taxon>Geoglossales</taxon>
        <taxon>Geoglossaceae</taxon>
        <taxon>Glutinoglossum</taxon>
    </lineage>
</organism>
<dbReference type="OrthoDB" id="194358at2759"/>
<dbReference type="InterPro" id="IPR029058">
    <property type="entry name" value="AB_hydrolase_fold"/>
</dbReference>
<dbReference type="EMBL" id="JAGHQL010000180">
    <property type="protein sequence ID" value="KAH0536794.1"/>
    <property type="molecule type" value="Genomic_DNA"/>
</dbReference>
<evidence type="ECO:0000313" key="6">
    <source>
        <dbReference type="Proteomes" id="UP000698800"/>
    </source>
</evidence>
<dbReference type="SUPFAM" id="SSF50978">
    <property type="entry name" value="WD40 repeat-like"/>
    <property type="match status" value="1"/>
</dbReference>
<accession>A0A9P8L0Z5</accession>
<dbReference type="SMART" id="SM00320">
    <property type="entry name" value="WD40"/>
    <property type="match status" value="6"/>
</dbReference>
<protein>
    <recommendedName>
        <fullName evidence="7">GPI inositol-deacylase</fullName>
    </recommendedName>
</protein>